<evidence type="ECO:0000256" key="1">
    <source>
        <dbReference type="SAM" id="SignalP"/>
    </source>
</evidence>
<accession>A0A9Q3WSC1</accession>
<dbReference type="RefSeq" id="WP_234222059.1">
    <property type="nucleotide sequence ID" value="NZ_JAGQAF010000021.1"/>
</dbReference>
<proteinExistence type="predicted"/>
<dbReference type="AlphaFoldDB" id="A0A9Q3WSC1"/>
<dbReference type="Proteomes" id="UP000813672">
    <property type="component" value="Unassembled WGS sequence"/>
</dbReference>
<sequence>MKTLFNLIAACLLLASPGGAASADQVTFVLRFAGLKLGSLVYMGNEGPSTYAASMRFQTGGVAGLISNVTFDASSQGRRLPDGKLSPTRYWEETLRDGDQEVTEIVWRGKTPDITLETPAQPDQLDPRQAIGSVDLMTGMHLLLRSVAPEDACRLDTTTYDGKRLMRLSLDAPDKERTGQVTCSGGFSRLKGVAPQGMIDILFGGFDMTYRSLPDGRLRVDRMVLRTPVGRVSLAVE</sequence>
<gene>
    <name evidence="2" type="ORF">KBY27_21905</name>
</gene>
<feature type="chain" id="PRO_5040261786" evidence="1">
    <location>
        <begin position="23"/>
        <end position="237"/>
    </location>
</feature>
<keyword evidence="1" id="KW-0732">Signal</keyword>
<reference evidence="2" key="1">
    <citation type="journal article" date="2021" name="Environ. Microbiol.">
        <title>Cryptic niche differentiation of novel sediment ecotypes of Rugeria pomeroyi correlates with nitrate respiration.</title>
        <authorList>
            <person name="Lin X."/>
            <person name="McNichol J."/>
            <person name="Chu X."/>
            <person name="Qian Y."/>
            <person name="Luo H."/>
        </authorList>
    </citation>
    <scope>NUCLEOTIDE SEQUENCE</scope>
    <source>
        <strain evidence="2">SZCCDBB064</strain>
    </source>
</reference>
<organism evidence="2 3">
    <name type="scientific">Ruegeria pomeroyi</name>
    <dbReference type="NCBI Taxonomy" id="89184"/>
    <lineage>
        <taxon>Bacteria</taxon>
        <taxon>Pseudomonadati</taxon>
        <taxon>Pseudomonadota</taxon>
        <taxon>Alphaproteobacteria</taxon>
        <taxon>Rhodobacterales</taxon>
        <taxon>Roseobacteraceae</taxon>
        <taxon>Ruegeria</taxon>
    </lineage>
</organism>
<protein>
    <submittedName>
        <fullName evidence="2">DUF3108 domain-containing protein</fullName>
    </submittedName>
</protein>
<comment type="caution">
    <text evidence="2">The sequence shown here is derived from an EMBL/GenBank/DDBJ whole genome shotgun (WGS) entry which is preliminary data.</text>
</comment>
<evidence type="ECO:0000313" key="3">
    <source>
        <dbReference type="Proteomes" id="UP000813672"/>
    </source>
</evidence>
<evidence type="ECO:0000313" key="2">
    <source>
        <dbReference type="EMBL" id="MCE8540127.1"/>
    </source>
</evidence>
<feature type="signal peptide" evidence="1">
    <location>
        <begin position="1"/>
        <end position="22"/>
    </location>
</feature>
<dbReference type="EMBL" id="JAGQAF010000021">
    <property type="protein sequence ID" value="MCE8540127.1"/>
    <property type="molecule type" value="Genomic_DNA"/>
</dbReference>
<name>A0A9Q3WSC1_9RHOB</name>